<name>B9Y3R5_9FIRM</name>
<evidence type="ECO:0000313" key="2">
    <source>
        <dbReference type="Proteomes" id="UP000005950"/>
    </source>
</evidence>
<organism evidence="1 2">
    <name type="scientific">Holdemania filiformis DSM 12042</name>
    <dbReference type="NCBI Taxonomy" id="545696"/>
    <lineage>
        <taxon>Bacteria</taxon>
        <taxon>Bacillati</taxon>
        <taxon>Bacillota</taxon>
        <taxon>Erysipelotrichia</taxon>
        <taxon>Erysipelotrichales</taxon>
        <taxon>Erysipelotrichaceae</taxon>
        <taxon>Holdemania</taxon>
    </lineage>
</organism>
<proteinExistence type="predicted"/>
<accession>B9Y3R5</accession>
<reference evidence="1 2" key="2">
    <citation type="submission" date="2009-02" db="EMBL/GenBank/DDBJ databases">
        <title>Draft genome sequence of Holdemania filiformis DSM 12042.</title>
        <authorList>
            <person name="Sudarsanam P."/>
            <person name="Ley R."/>
            <person name="Guruge J."/>
            <person name="Turnbaugh P.J."/>
            <person name="Mahowald M."/>
            <person name="Liep D."/>
            <person name="Gordon J."/>
        </authorList>
    </citation>
    <scope>NUCLEOTIDE SEQUENCE [LARGE SCALE GENOMIC DNA]</scope>
    <source>
        <strain evidence="1 2">DSM 12042</strain>
    </source>
</reference>
<protein>
    <submittedName>
        <fullName evidence="1">Uncharacterized protein</fullName>
    </submittedName>
</protein>
<dbReference type="HOGENOM" id="CLU_3044160_0_0_9"/>
<reference evidence="1 2" key="1">
    <citation type="submission" date="2008-12" db="EMBL/GenBank/DDBJ databases">
        <authorList>
            <person name="Fulton L."/>
            <person name="Clifton S."/>
            <person name="Fulton B."/>
            <person name="Xu J."/>
            <person name="Minx P."/>
            <person name="Pepin K.H."/>
            <person name="Johnson M."/>
            <person name="Bhonagiri V."/>
            <person name="Nash W.E."/>
            <person name="Mardis E.R."/>
            <person name="Wilson R.K."/>
        </authorList>
    </citation>
    <scope>NUCLEOTIDE SEQUENCE [LARGE SCALE GENOMIC DNA]</scope>
    <source>
        <strain evidence="1 2">DSM 12042</strain>
    </source>
</reference>
<evidence type="ECO:0000313" key="1">
    <source>
        <dbReference type="EMBL" id="EEF69364.1"/>
    </source>
</evidence>
<dbReference type="Proteomes" id="UP000005950">
    <property type="component" value="Unassembled WGS sequence"/>
</dbReference>
<gene>
    <name evidence="1" type="ORF">HOLDEFILI_00445</name>
</gene>
<dbReference type="AlphaFoldDB" id="B9Y3R5"/>
<dbReference type="EMBL" id="ACCF01000029">
    <property type="protein sequence ID" value="EEF69364.1"/>
    <property type="molecule type" value="Genomic_DNA"/>
</dbReference>
<comment type="caution">
    <text evidence="1">The sequence shown here is derived from an EMBL/GenBank/DDBJ whole genome shotgun (WGS) entry which is preliminary data.</text>
</comment>
<sequence length="54" mass="6489">MRSFLIKWSDREEGAISRCQLPKDIHDAGWLSLFLFAAIRLSFQLKAHWEHERF</sequence>